<accession>A0A022WGX0</accession>
<evidence type="ECO:0000313" key="1">
    <source>
        <dbReference type="EMBL" id="EZF57328.1"/>
    </source>
</evidence>
<gene>
    <name evidence="1" type="ORF">H103_00358</name>
</gene>
<dbReference type="EMBL" id="KK207690">
    <property type="protein sequence ID" value="EZF57328.1"/>
    <property type="molecule type" value="Genomic_DNA"/>
</dbReference>
<name>A0A022WGX0_TRIRU</name>
<dbReference type="HOGENOM" id="CLU_1653394_0_0_1"/>
<sequence length="199" mass="21559">MSHVKSPHGASLLAMDRFIVACLVEREARGGYMEIPAGGGKGMRSSSSVLCCIVLSPASCLCFFSLPSRKSVSGWLDESAHSDSSFSSSKLCPGDWTTHICCPGDIQLGLLLSSSVFLPHDDDDDRSNHHQPPLWIDELYYPLIVTGNAHWTECHIGKSPWLAVPPSYHPQALGGVSRGLSDINSRSGVDYHPQCLPLK</sequence>
<proteinExistence type="predicted"/>
<dbReference type="AlphaFoldDB" id="A0A022WGX0"/>
<dbReference type="Proteomes" id="UP000023758">
    <property type="component" value="Unassembled WGS sequence"/>
</dbReference>
<protein>
    <submittedName>
        <fullName evidence="1">Uncharacterized protein</fullName>
    </submittedName>
</protein>
<organism evidence="1">
    <name type="scientific">Trichophyton rubrum CBS 288.86</name>
    <dbReference type="NCBI Taxonomy" id="1215330"/>
    <lineage>
        <taxon>Eukaryota</taxon>
        <taxon>Fungi</taxon>
        <taxon>Dikarya</taxon>
        <taxon>Ascomycota</taxon>
        <taxon>Pezizomycotina</taxon>
        <taxon>Eurotiomycetes</taxon>
        <taxon>Eurotiomycetidae</taxon>
        <taxon>Onygenales</taxon>
        <taxon>Arthrodermataceae</taxon>
        <taxon>Trichophyton</taxon>
    </lineage>
</organism>
<reference evidence="1" key="1">
    <citation type="submission" date="2014-02" db="EMBL/GenBank/DDBJ databases">
        <title>The Genome Sequence of Trichophyton rubrum (morphotype fischeri) CBS 288.86.</title>
        <authorList>
            <consortium name="The Broad Institute Genomics Platform"/>
            <person name="Cuomo C.A."/>
            <person name="White T.C."/>
            <person name="Graser Y."/>
            <person name="Martinez-Rossi N."/>
            <person name="Heitman J."/>
            <person name="Young S.K."/>
            <person name="Zeng Q."/>
            <person name="Gargeya S."/>
            <person name="Abouelleil A."/>
            <person name="Alvarado L."/>
            <person name="Chapman S.B."/>
            <person name="Gainer-Dewar J."/>
            <person name="Goldberg J."/>
            <person name="Griggs A."/>
            <person name="Gujja S."/>
            <person name="Hansen M."/>
            <person name="Howarth C."/>
            <person name="Imamovic A."/>
            <person name="Larimer J."/>
            <person name="Martinez D."/>
            <person name="Murphy C."/>
            <person name="Pearson M.D."/>
            <person name="Persinoti G."/>
            <person name="Poon T."/>
            <person name="Priest M."/>
            <person name="Roberts A.D."/>
            <person name="Saif S."/>
            <person name="Shea T.D."/>
            <person name="Sykes S.N."/>
            <person name="Wortman J."/>
            <person name="Nusbaum C."/>
            <person name="Birren B."/>
        </authorList>
    </citation>
    <scope>NUCLEOTIDE SEQUENCE [LARGE SCALE GENOMIC DNA]</scope>
    <source>
        <strain evidence="1">CBS 288.86</strain>
    </source>
</reference>